<keyword evidence="3" id="KW-1185">Reference proteome</keyword>
<accession>A0ABP8ZMJ2</accession>
<protein>
    <recommendedName>
        <fullName evidence="4">DUF4199 domain-containing protein</fullName>
    </recommendedName>
</protein>
<proteinExistence type="predicted"/>
<sequence>MGPIFAIAIHLILIGLVSLILSIPTSITTYFLSKKEKKRRTFLAFCSPFIWLYSMYFFAFTGSIFVSKIKDIDEGVGDYWYAPINEKYKISFIDLPEQAYIEDEETEIITDIDEVQLIGNNFIGNTFNNKFFHINLQTNKVTKVETEKELKTLVKNQKFNFIKAFDFYNQRRWQVAGTSFIIVGVLSLILSSCLVLLFIKLILKGFSLFTKPNP</sequence>
<feature type="transmembrane region" description="Helical" evidence="1">
    <location>
        <begin position="42"/>
        <end position="66"/>
    </location>
</feature>
<reference evidence="3" key="1">
    <citation type="journal article" date="2019" name="Int. J. Syst. Evol. Microbiol.">
        <title>The Global Catalogue of Microorganisms (GCM) 10K type strain sequencing project: providing services to taxonomists for standard genome sequencing and annotation.</title>
        <authorList>
            <consortium name="The Broad Institute Genomics Platform"/>
            <consortium name="The Broad Institute Genome Sequencing Center for Infectious Disease"/>
            <person name="Wu L."/>
            <person name="Ma J."/>
        </authorList>
    </citation>
    <scope>NUCLEOTIDE SEQUENCE [LARGE SCALE GENOMIC DNA]</scope>
    <source>
        <strain evidence="3">JCM 18198</strain>
    </source>
</reference>
<gene>
    <name evidence="2" type="ORF">GCM10023230_06670</name>
</gene>
<evidence type="ECO:0000256" key="1">
    <source>
        <dbReference type="SAM" id="Phobius"/>
    </source>
</evidence>
<evidence type="ECO:0000313" key="2">
    <source>
        <dbReference type="EMBL" id="GAA4760429.1"/>
    </source>
</evidence>
<evidence type="ECO:0008006" key="4">
    <source>
        <dbReference type="Google" id="ProtNLM"/>
    </source>
</evidence>
<feature type="transmembrane region" description="Helical" evidence="1">
    <location>
        <begin position="6"/>
        <end position="30"/>
    </location>
</feature>
<dbReference type="Proteomes" id="UP001500141">
    <property type="component" value="Unassembled WGS sequence"/>
</dbReference>
<keyword evidence="1" id="KW-0472">Membrane</keyword>
<comment type="caution">
    <text evidence="2">The sequence shown here is derived from an EMBL/GenBank/DDBJ whole genome shotgun (WGS) entry which is preliminary data.</text>
</comment>
<evidence type="ECO:0000313" key="3">
    <source>
        <dbReference type="Proteomes" id="UP001500141"/>
    </source>
</evidence>
<keyword evidence="1" id="KW-0812">Transmembrane</keyword>
<dbReference type="RefSeq" id="WP_264544157.1">
    <property type="nucleotide sequence ID" value="NZ_BAABIP010000007.1"/>
</dbReference>
<organism evidence="2 3">
    <name type="scientific">Flavobacterium hankyongi</name>
    <dbReference type="NCBI Taxonomy" id="1176532"/>
    <lineage>
        <taxon>Bacteria</taxon>
        <taxon>Pseudomonadati</taxon>
        <taxon>Bacteroidota</taxon>
        <taxon>Flavobacteriia</taxon>
        <taxon>Flavobacteriales</taxon>
        <taxon>Flavobacteriaceae</taxon>
        <taxon>Flavobacterium</taxon>
    </lineage>
</organism>
<keyword evidence="1" id="KW-1133">Transmembrane helix</keyword>
<name>A0ABP8ZMJ2_9FLAO</name>
<feature type="transmembrane region" description="Helical" evidence="1">
    <location>
        <begin position="180"/>
        <end position="203"/>
    </location>
</feature>
<dbReference type="EMBL" id="BAABIP010000007">
    <property type="protein sequence ID" value="GAA4760429.1"/>
    <property type="molecule type" value="Genomic_DNA"/>
</dbReference>